<dbReference type="InterPro" id="IPR009081">
    <property type="entry name" value="PP-bd_ACP"/>
</dbReference>
<gene>
    <name evidence="12" type="ORF">K432DRAFT_428285</name>
</gene>
<dbReference type="InterPro" id="IPR029063">
    <property type="entry name" value="SAM-dependent_MTases_sf"/>
</dbReference>
<proteinExistence type="predicted"/>
<dbReference type="OrthoDB" id="329835at2759"/>
<dbReference type="SUPFAM" id="SSF53901">
    <property type="entry name" value="Thiolase-like"/>
    <property type="match status" value="1"/>
</dbReference>
<dbReference type="PANTHER" id="PTHR43775:SF29">
    <property type="entry name" value="ASPERFURANONE POLYKETIDE SYNTHASE AFOG-RELATED"/>
    <property type="match status" value="1"/>
</dbReference>
<evidence type="ECO:0000256" key="3">
    <source>
        <dbReference type="ARBA" id="ARBA00022679"/>
    </source>
</evidence>
<dbReference type="Gene3D" id="3.40.47.10">
    <property type="match status" value="1"/>
</dbReference>
<dbReference type="SUPFAM" id="SSF52151">
    <property type="entry name" value="FabD/lysophospholipase-like"/>
    <property type="match status" value="1"/>
</dbReference>
<dbReference type="SMART" id="SM00825">
    <property type="entry name" value="PKS_KS"/>
    <property type="match status" value="1"/>
</dbReference>
<evidence type="ECO:0008006" key="14">
    <source>
        <dbReference type="Google" id="ProtNLM"/>
    </source>
</evidence>
<evidence type="ECO:0000259" key="10">
    <source>
        <dbReference type="PROSITE" id="PS52004"/>
    </source>
</evidence>
<name>A0A8E2JC38_9PEZI</name>
<reference evidence="12 13" key="1">
    <citation type="journal article" date="2016" name="Nat. Commun.">
        <title>Ectomycorrhizal ecology is imprinted in the genome of the dominant symbiotic fungus Cenococcum geophilum.</title>
        <authorList>
            <consortium name="DOE Joint Genome Institute"/>
            <person name="Peter M."/>
            <person name="Kohler A."/>
            <person name="Ohm R.A."/>
            <person name="Kuo A."/>
            <person name="Krutzmann J."/>
            <person name="Morin E."/>
            <person name="Arend M."/>
            <person name="Barry K.W."/>
            <person name="Binder M."/>
            <person name="Choi C."/>
            <person name="Clum A."/>
            <person name="Copeland A."/>
            <person name="Grisel N."/>
            <person name="Haridas S."/>
            <person name="Kipfer T."/>
            <person name="LaButti K."/>
            <person name="Lindquist E."/>
            <person name="Lipzen A."/>
            <person name="Maire R."/>
            <person name="Meier B."/>
            <person name="Mihaltcheva S."/>
            <person name="Molinier V."/>
            <person name="Murat C."/>
            <person name="Poggeler S."/>
            <person name="Quandt C.A."/>
            <person name="Sperisen C."/>
            <person name="Tritt A."/>
            <person name="Tisserant E."/>
            <person name="Crous P.W."/>
            <person name="Henrissat B."/>
            <person name="Nehls U."/>
            <person name="Egli S."/>
            <person name="Spatafora J.W."/>
            <person name="Grigoriev I.V."/>
            <person name="Martin F.M."/>
        </authorList>
    </citation>
    <scope>NUCLEOTIDE SEQUENCE [LARGE SCALE GENOMIC DNA]</scope>
    <source>
        <strain evidence="12 13">CBS 459.81</strain>
    </source>
</reference>
<dbReference type="GO" id="GO:0031177">
    <property type="term" value="F:phosphopantetheine binding"/>
    <property type="evidence" value="ECO:0007669"/>
    <property type="project" value="InterPro"/>
</dbReference>
<evidence type="ECO:0000256" key="8">
    <source>
        <dbReference type="SAM" id="MobiDB-lite"/>
    </source>
</evidence>
<dbReference type="CDD" id="cd02440">
    <property type="entry name" value="AdoMet_MTases"/>
    <property type="match status" value="1"/>
</dbReference>
<dbReference type="GO" id="GO:0044550">
    <property type="term" value="P:secondary metabolite biosynthetic process"/>
    <property type="evidence" value="ECO:0007669"/>
    <property type="project" value="TreeGrafter"/>
</dbReference>
<evidence type="ECO:0000256" key="2">
    <source>
        <dbReference type="ARBA" id="ARBA00022553"/>
    </source>
</evidence>
<feature type="domain" description="Carrier" evidence="9">
    <location>
        <begin position="2561"/>
        <end position="2638"/>
    </location>
</feature>
<accession>A0A8E2JC38</accession>
<dbReference type="InterPro" id="IPR049900">
    <property type="entry name" value="PKS_mFAS_DH"/>
</dbReference>
<keyword evidence="3" id="KW-0808">Transferase</keyword>
<dbReference type="SMART" id="SM00827">
    <property type="entry name" value="PKS_AT"/>
    <property type="match status" value="1"/>
</dbReference>
<feature type="region of interest" description="N-terminal hotdog fold" evidence="7">
    <location>
        <begin position="1016"/>
        <end position="1152"/>
    </location>
</feature>
<dbReference type="InterPro" id="IPR016039">
    <property type="entry name" value="Thiolase-like"/>
</dbReference>
<dbReference type="InterPro" id="IPR020843">
    <property type="entry name" value="ER"/>
</dbReference>
<sequence length="2648" mass="291335">MGAHTNGYQAEGTNGTNGHAAPENPNDFPIAIIGMSCRLPQDAVNTEKFWELLINARSATTEFPPEKMNVEAHYHPDPQHAGSTSCRGGHFMKDNGAAFDAPFFSITKSEAMTMDTQQRLIMENVYHAIENAGLPMDKVVSTETSCYVGAFSIDCSDIFTADHEAVLKYSATGNSCAILSNRVSWFYDLKSTSISVDTACSSSMVAFHLGCQDLRNRNSEMSIVSGVNILENPDKMYRMSNNGFLSPDSKCYSFDHRANGYSRGEGVGTLILKPLDAAIRDGDLIRAVVRSTGLNQDGRTPGMTLPSKNAQETLIRRVYAAEGLDLSDTGYIEAHGTGTAAGDPIEASAIAAAWSERKAEHPLFVGAVKSNIGHLEGSSGVAGLIKTVMVLEKGIIPPNINFEKVNPKILPEKWGIEFPTKPTPWPTNGLRRASLNSFGFGGTNAHVVLDDAYNFLKSRNLKGNHITVSKPPSLAEISDGLGNGITHHVTNGVSNGISHETNGNGVSNGIDATFQNGNGSLIKSSTSRVFVLSSNDEAGIKRYADVLSEYFTSISPVKDEERYLDNLAFTLGVKRTMFSWKGVVIADSLADLSTRLAEGVQAPKHTRAREVPNLGFIFTGQGAQWHAMGRELLVYPIFKRSIQDATDYIRSLGCSWDLMDELLNDKAKSNINHPVLSQTLCTVLQVALVELLNAWKIVPARVIGHSSGEIAAAFSVGAINAEAAWRIAYSRGVVSASLMDKNGAMMAVGTSEEALRPYLEKVNAELPGELVKACYNSPKNITMSGDENKIDLLKALLDADQIFARKLNVKNAYHSGHMKAVADEYLRLMGDITPERRISKTRTKMFSTVTGQEASLTELSKPQYWVDNMVSPVRFTQTLATMCSTVAGKSTLRTERGADIAIQHLVEVGPHSALQSAVRDTMATQQKLGSIGYSTILSRNNSAVATSLQAVGNLFCMGYPIDMHAVNYTSRTSPSKQELAPQILVDLPPYSFNHSRTYWPEGRLSKNFRFRKAPRHDLLGATVADWDQDEPKWRQIIRTSEIPWVNDHRVTGSNVYPGMGYIAMAIQAILQLEPPDAQISGYRLRDVSIKAALQVPETEEGVETAFSMRHATESSLAGSANWWDFRVSSYNPNTDGWTEHCRGLVSLEHKTETGPVDGGREASADIVIQKERLADAIRACNAPFDMARAYSELLTIGLAYGPTFANLSNVTRSPESKAALGIITVPDIKAIMPKNYLQPHVIHPGTLDSMLHVFLAAIQEADNAALTEPMVPVFVRELWVSHDISKEPSHTFHCHGTVRQVGHSKIEANVTAWDQQTETVKVMIKDIQATPLQNSSSTAGDRQLSYNIQWKPDIDLLEPEQSQSHFNKDLPKAKTESEMMQLTHDLNLISTIYIRDALKEVARAPLEGLLPHNQKYLEWLQHMEERYQQGNIFHQTPEWESLMNDSARKEEFLKQHCYSPDSGSEFRLLARIGSQIPQILRQEVDALQLMFGDDLLDQYYAELEGNVVVHDLLRAYLGTLGHKYVNLKILEIGSGTGGTTLPVLEALSPVGKDGNMTNKSRLSGFTYTDISAGFFEKAKTKFKAWKNIMEFRRLDIEKDPIEQGFEPGSYDIILAANVLHATSDINNTLSNARKLLRPGGKLLLHEGSGHELLVPPLAFGTLPGWWLSVEPHRKWGPLMSEKTWDQMFRDTDYSGTDLVLKDYQDDLIHSQSLMIASALNHDPVEVRHPDTIVVTTKTQAYPLVSQVLKSLEKLGISDPRVVDWRELSGLNLKETVAISLLELEGPVLLDIDEEGFKNVRHLLMTCAGAMWVTKDPIAHPEVAIATGFIRTVRWERDLDTCDLTILGLSDEDAASIDEVTRQISKLYQYHYINVTESRNDEYLSQGGVLYVNRLIAADYINEFLSAKVTKPSPQMQPFGADPSRALKLSTDSPGLLNRLMFVDDPMYPKPLLDNDVEVRIKATGLNFRDIMSAMGEVNGDVLGAEGAGIITRVGANVKKVVPGDRVMIMADQTGTFQTYARSDQRCVSKLPDDMSFEIAASIPVIYATVLYCLNDIGRLVAGETILIHAAAGGVGQAAIMVAQDRGAEIFATVSSHEKRDILINTYGIQEDHIFSSRDLSFEQGIMRMTKGRGVNVVLNSLAGEALKRTWNCIAHFGRFLEIGKRDIYSNGRLEMFPFSKSVMFASCDLETVIRLDKNTSERLLEETVAMWDKKKIRGTTPFTVFSYGELEASFRLLQAGKHIGKVVLSAEPEDLVQALPKTQAPYRFPEDASYVLAGGLGGLGRSMAMWMVSQGARNLIFFSRSGDKSDSAKALVKDLQELGVNVAVFACDICSKQNLEVAIAQCIKTMPPIKGCIQGAMQLRDSSLELMTCDNFNAALNPKVHGSWNLHEVLPKNMQFFIMLSSCCGIIGNRGQANYAGGNTYQDALANYRRTKGLAATALDLGQMLSVGYIAENKASVSSQLLTTFMDQAIREDEFHALLEYHMDPRNSVKDVLRTQVAIGLGTSASFKGNGTPEPSFMKNPLFTQLHALSDSTSLEGEEDSSVNTKAALRAAKTIDDAANSIVEAVVKRLSTVMSLPVEDFDPSKPIHHYGVDSLVAVEFRNWFSKDMAADIPVLDIMGNDSIAQLALKIAKTSTLVKIEEEAE</sequence>
<dbReference type="SUPFAM" id="SSF53335">
    <property type="entry name" value="S-adenosyl-L-methionine-dependent methyltransferases"/>
    <property type="match status" value="1"/>
</dbReference>
<dbReference type="Gene3D" id="3.40.50.720">
    <property type="entry name" value="NAD(P)-binding Rossmann-like Domain"/>
    <property type="match status" value="2"/>
</dbReference>
<keyword evidence="4" id="KW-0521">NADP</keyword>
<dbReference type="InterPro" id="IPR050091">
    <property type="entry name" value="PKS_NRPS_Biosynth_Enz"/>
</dbReference>
<dbReference type="SMART" id="SM00829">
    <property type="entry name" value="PKS_ER"/>
    <property type="match status" value="1"/>
</dbReference>
<evidence type="ECO:0000313" key="13">
    <source>
        <dbReference type="Proteomes" id="UP000250266"/>
    </source>
</evidence>
<feature type="domain" description="Ketosynthase family 3 (KS3)" evidence="10">
    <location>
        <begin position="27"/>
        <end position="451"/>
    </location>
</feature>
<dbReference type="InterPro" id="IPR036291">
    <property type="entry name" value="NAD(P)-bd_dom_sf"/>
</dbReference>
<feature type="compositionally biased region" description="Polar residues" evidence="8">
    <location>
        <begin position="1"/>
        <end position="17"/>
    </location>
</feature>
<evidence type="ECO:0000256" key="4">
    <source>
        <dbReference type="ARBA" id="ARBA00022857"/>
    </source>
</evidence>
<dbReference type="InterPro" id="IPR011032">
    <property type="entry name" value="GroES-like_sf"/>
</dbReference>
<feature type="region of interest" description="C-terminal hotdog fold" evidence="7">
    <location>
        <begin position="1181"/>
        <end position="1338"/>
    </location>
</feature>
<dbReference type="Pfam" id="PF00698">
    <property type="entry name" value="Acyl_transf_1"/>
    <property type="match status" value="1"/>
</dbReference>
<dbReference type="Pfam" id="PF23297">
    <property type="entry name" value="ACP_SdgA_C"/>
    <property type="match status" value="1"/>
</dbReference>
<dbReference type="InterPro" id="IPR020806">
    <property type="entry name" value="PKS_PP-bd"/>
</dbReference>
<dbReference type="FunFam" id="3.40.50.720:FF:000209">
    <property type="entry name" value="Polyketide synthase Pks12"/>
    <property type="match status" value="1"/>
</dbReference>
<dbReference type="Gene3D" id="3.40.50.150">
    <property type="entry name" value="Vaccinia Virus protein VP39"/>
    <property type="match status" value="1"/>
</dbReference>
<dbReference type="SUPFAM" id="SSF55048">
    <property type="entry name" value="Probable ACP-binding domain of malonyl-CoA ACP transacylase"/>
    <property type="match status" value="1"/>
</dbReference>
<dbReference type="InterPro" id="IPR014031">
    <property type="entry name" value="Ketoacyl_synth_C"/>
</dbReference>
<dbReference type="InterPro" id="IPR032821">
    <property type="entry name" value="PKS_assoc"/>
</dbReference>
<evidence type="ECO:0000256" key="1">
    <source>
        <dbReference type="ARBA" id="ARBA00022450"/>
    </source>
</evidence>
<dbReference type="Proteomes" id="UP000250266">
    <property type="component" value="Unassembled WGS sequence"/>
</dbReference>
<evidence type="ECO:0000256" key="7">
    <source>
        <dbReference type="PROSITE-ProRule" id="PRU01363"/>
    </source>
</evidence>
<dbReference type="Pfam" id="PF08659">
    <property type="entry name" value="KR"/>
    <property type="match status" value="1"/>
</dbReference>
<keyword evidence="2" id="KW-0597">Phosphoprotein</keyword>
<dbReference type="Gene3D" id="3.30.70.3290">
    <property type="match status" value="1"/>
</dbReference>
<dbReference type="GO" id="GO:0006633">
    <property type="term" value="P:fatty acid biosynthetic process"/>
    <property type="evidence" value="ECO:0007669"/>
    <property type="project" value="TreeGrafter"/>
</dbReference>
<evidence type="ECO:0000259" key="9">
    <source>
        <dbReference type="PROSITE" id="PS50075"/>
    </source>
</evidence>
<feature type="active site" description="Proton donor; for dehydratase activity" evidence="7">
    <location>
        <position position="1248"/>
    </location>
</feature>
<protein>
    <recommendedName>
        <fullName evidence="14">Polyketide synthase</fullName>
    </recommendedName>
</protein>
<dbReference type="CDD" id="cd00833">
    <property type="entry name" value="PKS"/>
    <property type="match status" value="1"/>
</dbReference>
<feature type="region of interest" description="Disordered" evidence="8">
    <location>
        <begin position="1"/>
        <end position="23"/>
    </location>
</feature>
<dbReference type="PROSITE" id="PS52019">
    <property type="entry name" value="PKS_MFAS_DH"/>
    <property type="match status" value="1"/>
</dbReference>
<dbReference type="Gene3D" id="3.90.180.10">
    <property type="entry name" value="Medium-chain alcohol dehydrogenases, catalytic domain"/>
    <property type="match status" value="1"/>
</dbReference>
<dbReference type="InterPro" id="IPR014043">
    <property type="entry name" value="Acyl_transferase_dom"/>
</dbReference>
<evidence type="ECO:0000259" key="11">
    <source>
        <dbReference type="PROSITE" id="PS52019"/>
    </source>
</evidence>
<dbReference type="InterPro" id="IPR013154">
    <property type="entry name" value="ADH-like_N"/>
</dbReference>
<evidence type="ECO:0000313" key="12">
    <source>
        <dbReference type="EMBL" id="OCK77069.1"/>
    </source>
</evidence>
<dbReference type="Pfam" id="PF02801">
    <property type="entry name" value="Ketoacyl-synt_C"/>
    <property type="match status" value="1"/>
</dbReference>
<dbReference type="PROSITE" id="PS52004">
    <property type="entry name" value="KS3_2"/>
    <property type="match status" value="1"/>
</dbReference>
<dbReference type="InterPro" id="IPR036736">
    <property type="entry name" value="ACP-like_sf"/>
</dbReference>
<dbReference type="GO" id="GO:1901336">
    <property type="term" value="P:lactone biosynthetic process"/>
    <property type="evidence" value="ECO:0007669"/>
    <property type="project" value="UniProtKB-ARBA"/>
</dbReference>
<dbReference type="InterPro" id="IPR049552">
    <property type="entry name" value="PKS_DH_N"/>
</dbReference>
<dbReference type="PANTHER" id="PTHR43775">
    <property type="entry name" value="FATTY ACID SYNTHASE"/>
    <property type="match status" value="1"/>
</dbReference>
<dbReference type="Gene3D" id="3.10.129.110">
    <property type="entry name" value="Polyketide synthase dehydratase"/>
    <property type="match status" value="1"/>
</dbReference>
<dbReference type="GO" id="GO:0016491">
    <property type="term" value="F:oxidoreductase activity"/>
    <property type="evidence" value="ECO:0007669"/>
    <property type="project" value="InterPro"/>
</dbReference>
<dbReference type="InterPro" id="IPR020841">
    <property type="entry name" value="PKS_Beta-ketoAc_synthase_dom"/>
</dbReference>
<dbReference type="InterPro" id="IPR057326">
    <property type="entry name" value="KR_dom"/>
</dbReference>
<dbReference type="GO" id="GO:0004312">
    <property type="term" value="F:fatty acid synthase activity"/>
    <property type="evidence" value="ECO:0007669"/>
    <property type="project" value="TreeGrafter"/>
</dbReference>
<dbReference type="InterPro" id="IPR042104">
    <property type="entry name" value="PKS_dehydratase_sf"/>
</dbReference>
<evidence type="ECO:0000256" key="6">
    <source>
        <dbReference type="ARBA" id="ARBA00023315"/>
    </source>
</evidence>
<dbReference type="Pfam" id="PF14765">
    <property type="entry name" value="PS-DH"/>
    <property type="match status" value="1"/>
</dbReference>
<dbReference type="InterPro" id="IPR014030">
    <property type="entry name" value="Ketoacyl_synth_N"/>
</dbReference>
<organism evidence="12 13">
    <name type="scientific">Lepidopterella palustris CBS 459.81</name>
    <dbReference type="NCBI Taxonomy" id="1314670"/>
    <lineage>
        <taxon>Eukaryota</taxon>
        <taxon>Fungi</taxon>
        <taxon>Dikarya</taxon>
        <taxon>Ascomycota</taxon>
        <taxon>Pezizomycotina</taxon>
        <taxon>Dothideomycetes</taxon>
        <taxon>Pleosporomycetidae</taxon>
        <taxon>Mytilinidiales</taxon>
        <taxon>Argynnaceae</taxon>
        <taxon>Lepidopterella</taxon>
    </lineage>
</organism>
<dbReference type="SMART" id="SM00823">
    <property type="entry name" value="PKS_PP"/>
    <property type="match status" value="1"/>
</dbReference>
<dbReference type="SUPFAM" id="SSF51735">
    <property type="entry name" value="NAD(P)-binding Rossmann-fold domains"/>
    <property type="match status" value="2"/>
</dbReference>
<dbReference type="InterPro" id="IPR013217">
    <property type="entry name" value="Methyltransf_12"/>
</dbReference>
<dbReference type="SMART" id="SM00826">
    <property type="entry name" value="PKS_DH"/>
    <property type="match status" value="1"/>
</dbReference>
<evidence type="ECO:0000256" key="5">
    <source>
        <dbReference type="ARBA" id="ARBA00023268"/>
    </source>
</evidence>
<dbReference type="SUPFAM" id="SSF50129">
    <property type="entry name" value="GroES-like"/>
    <property type="match status" value="1"/>
</dbReference>
<dbReference type="InterPro" id="IPR013968">
    <property type="entry name" value="PKS_KR"/>
</dbReference>
<dbReference type="InterPro" id="IPR020807">
    <property type="entry name" value="PKS_DH"/>
</dbReference>
<dbReference type="Gene3D" id="1.10.1200.10">
    <property type="entry name" value="ACP-like"/>
    <property type="match status" value="1"/>
</dbReference>
<keyword evidence="1" id="KW-0596">Phosphopantetheine</keyword>
<dbReference type="SMART" id="SM00822">
    <property type="entry name" value="PKS_KR"/>
    <property type="match status" value="1"/>
</dbReference>
<dbReference type="SUPFAM" id="SSF47336">
    <property type="entry name" value="ACP-like"/>
    <property type="match status" value="1"/>
</dbReference>
<dbReference type="Pfam" id="PF00109">
    <property type="entry name" value="ketoacyl-synt"/>
    <property type="match status" value="1"/>
</dbReference>
<dbReference type="Gene3D" id="3.40.366.10">
    <property type="entry name" value="Malonyl-Coenzyme A Acyl Carrier Protein, domain 2"/>
    <property type="match status" value="1"/>
</dbReference>
<dbReference type="Pfam" id="PF21089">
    <property type="entry name" value="PKS_DH_N"/>
    <property type="match status" value="1"/>
</dbReference>
<dbReference type="Pfam" id="PF13602">
    <property type="entry name" value="ADH_zinc_N_2"/>
    <property type="match status" value="1"/>
</dbReference>
<dbReference type="EMBL" id="KV745157">
    <property type="protein sequence ID" value="OCK77069.1"/>
    <property type="molecule type" value="Genomic_DNA"/>
</dbReference>
<feature type="domain" description="PKS/mFAS DH" evidence="11">
    <location>
        <begin position="1016"/>
        <end position="1338"/>
    </location>
</feature>
<dbReference type="InterPro" id="IPR016036">
    <property type="entry name" value="Malonyl_transacylase_ACP-bd"/>
</dbReference>
<keyword evidence="6" id="KW-0012">Acyltransferase</keyword>
<dbReference type="CDD" id="cd05195">
    <property type="entry name" value="enoyl_red"/>
    <property type="match status" value="1"/>
</dbReference>
<keyword evidence="13" id="KW-1185">Reference proteome</keyword>
<dbReference type="InterPro" id="IPR001227">
    <property type="entry name" value="Ac_transferase_dom_sf"/>
</dbReference>
<dbReference type="InterPro" id="IPR049551">
    <property type="entry name" value="PKS_DH_C"/>
</dbReference>
<dbReference type="Pfam" id="PF08242">
    <property type="entry name" value="Methyltransf_12"/>
    <property type="match status" value="1"/>
</dbReference>
<dbReference type="Pfam" id="PF08240">
    <property type="entry name" value="ADH_N"/>
    <property type="match status" value="1"/>
</dbReference>
<dbReference type="Pfam" id="PF16197">
    <property type="entry name" value="KAsynt_C_assoc"/>
    <property type="match status" value="1"/>
</dbReference>
<keyword evidence="5" id="KW-0511">Multifunctional enzyme</keyword>
<dbReference type="InterPro" id="IPR016035">
    <property type="entry name" value="Acyl_Trfase/lysoPLipase"/>
</dbReference>
<feature type="active site" description="Proton acceptor; for dehydratase activity" evidence="7">
    <location>
        <position position="1048"/>
    </location>
</feature>
<dbReference type="PROSITE" id="PS50075">
    <property type="entry name" value="CARRIER"/>
    <property type="match status" value="1"/>
</dbReference>